<evidence type="ECO:0000313" key="11">
    <source>
        <dbReference type="Proteomes" id="UP001198830"/>
    </source>
</evidence>
<dbReference type="PROSITE" id="PS52029">
    <property type="entry name" value="LD_TPASE"/>
    <property type="match status" value="1"/>
</dbReference>
<organism evidence="10 11">
    <name type="scientific">Sphingobium soli</name>
    <dbReference type="NCBI Taxonomy" id="1591116"/>
    <lineage>
        <taxon>Bacteria</taxon>
        <taxon>Pseudomonadati</taxon>
        <taxon>Pseudomonadota</taxon>
        <taxon>Alphaproteobacteria</taxon>
        <taxon>Sphingomonadales</taxon>
        <taxon>Sphingomonadaceae</taxon>
        <taxon>Sphingobium</taxon>
    </lineage>
</organism>
<sequence length="233" mass="24440">MASWFNAMAKSIGPKLVIVLGLGGAAWGAMQMLDRPTAPDAEPIAAQAASPAAEAAAPPTTSAQPVERRSDQPMEIDPRALTVKRVLAIDGPFRHGDYVWDEKGAPATGPVIITIDLKAETLSVFRDGYEIGAAVILYGATDKPSPLGAFPITQKDADHVSNLYDAPMPYAQRLTSDGVFIHGSDVEYGRGTHGCIGVPTEFAKKLFGVTKIGDVAVITNGKMLNVGKAKVGA</sequence>
<protein>
    <submittedName>
        <fullName evidence="10">L,D-transpeptidase family protein</fullName>
    </submittedName>
</protein>
<dbReference type="EMBL" id="JAJGNP010000006">
    <property type="protein sequence ID" value="MCC4233027.1"/>
    <property type="molecule type" value="Genomic_DNA"/>
</dbReference>
<keyword evidence="6 7" id="KW-0961">Cell wall biogenesis/degradation</keyword>
<feature type="active site" description="Nucleophile" evidence="7">
    <location>
        <position position="195"/>
    </location>
</feature>
<keyword evidence="3" id="KW-0808">Transferase</keyword>
<evidence type="ECO:0000313" key="10">
    <source>
        <dbReference type="EMBL" id="MCC4233027.1"/>
    </source>
</evidence>
<keyword evidence="5 7" id="KW-0573">Peptidoglycan synthesis</keyword>
<evidence type="ECO:0000256" key="2">
    <source>
        <dbReference type="ARBA" id="ARBA00005992"/>
    </source>
</evidence>
<comment type="pathway">
    <text evidence="1 7">Cell wall biogenesis; peptidoglycan biosynthesis.</text>
</comment>
<dbReference type="Gene3D" id="2.40.440.10">
    <property type="entry name" value="L,D-transpeptidase catalytic domain-like"/>
    <property type="match status" value="1"/>
</dbReference>
<evidence type="ECO:0000259" key="9">
    <source>
        <dbReference type="PROSITE" id="PS52029"/>
    </source>
</evidence>
<dbReference type="PANTHER" id="PTHR30582:SF2">
    <property type="entry name" value="L,D-TRANSPEPTIDASE YCIB-RELATED"/>
    <property type="match status" value="1"/>
</dbReference>
<keyword evidence="11" id="KW-1185">Reference proteome</keyword>
<evidence type="ECO:0000256" key="3">
    <source>
        <dbReference type="ARBA" id="ARBA00022679"/>
    </source>
</evidence>
<comment type="caution">
    <text evidence="10">The sequence shown here is derived from an EMBL/GenBank/DDBJ whole genome shotgun (WGS) entry which is preliminary data.</text>
</comment>
<feature type="compositionally biased region" description="Basic and acidic residues" evidence="8">
    <location>
        <begin position="66"/>
        <end position="75"/>
    </location>
</feature>
<gene>
    <name evidence="10" type="ORF">LL253_10035</name>
</gene>
<feature type="region of interest" description="Disordered" evidence="8">
    <location>
        <begin position="43"/>
        <end position="75"/>
    </location>
</feature>
<evidence type="ECO:0000256" key="1">
    <source>
        <dbReference type="ARBA" id="ARBA00004752"/>
    </source>
</evidence>
<dbReference type="Proteomes" id="UP001198830">
    <property type="component" value="Unassembled WGS sequence"/>
</dbReference>
<reference evidence="10 11" key="1">
    <citation type="submission" date="2021-10" db="EMBL/GenBank/DDBJ databases">
        <title>The diversity and Nitrogen Metabolism of Culturable Nitrate-Utilizing Bacteria Within the Oxygen Minimum Zone of the Changjiang (Yangtze River)Estuary.</title>
        <authorList>
            <person name="Zhang D."/>
            <person name="Zheng J."/>
            <person name="Liu S."/>
            <person name="He W."/>
        </authorList>
    </citation>
    <scope>NUCLEOTIDE SEQUENCE [LARGE SCALE GENOMIC DNA]</scope>
    <source>
        <strain evidence="10 11">FXH275-2</strain>
    </source>
</reference>
<dbReference type="RefSeq" id="WP_228227097.1">
    <property type="nucleotide sequence ID" value="NZ_JAJGNP010000006.1"/>
</dbReference>
<feature type="domain" description="L,D-TPase catalytic" evidence="9">
    <location>
        <begin position="111"/>
        <end position="219"/>
    </location>
</feature>
<dbReference type="Pfam" id="PF03734">
    <property type="entry name" value="YkuD"/>
    <property type="match status" value="1"/>
</dbReference>
<keyword evidence="4 7" id="KW-0133">Cell shape</keyword>
<proteinExistence type="inferred from homology"/>
<evidence type="ECO:0000256" key="8">
    <source>
        <dbReference type="SAM" id="MobiDB-lite"/>
    </source>
</evidence>
<dbReference type="CDD" id="cd16913">
    <property type="entry name" value="YkuD_like"/>
    <property type="match status" value="1"/>
</dbReference>
<name>A0ABS8H5Q9_9SPHN</name>
<dbReference type="InterPro" id="IPR005490">
    <property type="entry name" value="LD_TPept_cat_dom"/>
</dbReference>
<evidence type="ECO:0000256" key="7">
    <source>
        <dbReference type="PROSITE-ProRule" id="PRU01373"/>
    </source>
</evidence>
<dbReference type="PANTHER" id="PTHR30582">
    <property type="entry name" value="L,D-TRANSPEPTIDASE"/>
    <property type="match status" value="1"/>
</dbReference>
<evidence type="ECO:0000256" key="4">
    <source>
        <dbReference type="ARBA" id="ARBA00022960"/>
    </source>
</evidence>
<feature type="compositionally biased region" description="Low complexity" evidence="8">
    <location>
        <begin position="43"/>
        <end position="65"/>
    </location>
</feature>
<comment type="similarity">
    <text evidence="2">Belongs to the YkuD family.</text>
</comment>
<evidence type="ECO:0000256" key="6">
    <source>
        <dbReference type="ARBA" id="ARBA00023316"/>
    </source>
</evidence>
<dbReference type="InterPro" id="IPR050979">
    <property type="entry name" value="LD-transpeptidase"/>
</dbReference>
<dbReference type="InterPro" id="IPR038063">
    <property type="entry name" value="Transpep_catalytic_dom"/>
</dbReference>
<evidence type="ECO:0000256" key="5">
    <source>
        <dbReference type="ARBA" id="ARBA00022984"/>
    </source>
</evidence>
<accession>A0ABS8H5Q9</accession>
<feature type="active site" description="Proton donor/acceptor" evidence="7">
    <location>
        <position position="182"/>
    </location>
</feature>
<dbReference type="SUPFAM" id="SSF141523">
    <property type="entry name" value="L,D-transpeptidase catalytic domain-like"/>
    <property type="match status" value="1"/>
</dbReference>